<gene>
    <name evidence="10" type="ORF">H8E41_12935</name>
</gene>
<evidence type="ECO:0000313" key="11">
    <source>
        <dbReference type="Proteomes" id="UP000614424"/>
    </source>
</evidence>
<evidence type="ECO:0000256" key="5">
    <source>
        <dbReference type="ARBA" id="ARBA00023136"/>
    </source>
</evidence>
<dbReference type="InterPro" id="IPR050250">
    <property type="entry name" value="Macrolide_Exporter_MacB"/>
</dbReference>
<evidence type="ECO:0000259" key="9">
    <source>
        <dbReference type="Pfam" id="PF12704"/>
    </source>
</evidence>
<dbReference type="AlphaFoldDB" id="A0A8J6TGG2"/>
<dbReference type="EMBL" id="JACNJZ010000187">
    <property type="protein sequence ID" value="MBC8318802.1"/>
    <property type="molecule type" value="Genomic_DNA"/>
</dbReference>
<keyword evidence="2" id="KW-1003">Cell membrane</keyword>
<comment type="subcellular location">
    <subcellularLocation>
        <location evidence="1">Cell membrane</location>
        <topology evidence="1">Multi-pass membrane protein</topology>
    </subcellularLocation>
</comment>
<reference evidence="10 11" key="1">
    <citation type="submission" date="2020-08" db="EMBL/GenBank/DDBJ databases">
        <title>Bridging the membrane lipid divide: bacteria of the FCB group superphylum have the potential to synthesize archaeal ether lipids.</title>
        <authorList>
            <person name="Villanueva L."/>
            <person name="Von Meijenfeldt F.A.B."/>
            <person name="Westbye A.B."/>
            <person name="Yadav S."/>
            <person name="Hopmans E.C."/>
            <person name="Dutilh B.E."/>
            <person name="Sinninghe Damste J.S."/>
        </authorList>
    </citation>
    <scope>NUCLEOTIDE SEQUENCE [LARGE SCALE GENOMIC DNA]</scope>
    <source>
        <strain evidence="10">NIOZ-UU47</strain>
    </source>
</reference>
<keyword evidence="3 7" id="KW-0812">Transmembrane</keyword>
<feature type="domain" description="MacB-like periplasmic core" evidence="9">
    <location>
        <begin position="28"/>
        <end position="237"/>
    </location>
</feature>
<name>A0A8J6TGG2_9BACT</name>
<feature type="transmembrane region" description="Helical" evidence="7">
    <location>
        <begin position="264"/>
        <end position="287"/>
    </location>
</feature>
<comment type="caution">
    <text evidence="10">The sequence shown here is derived from an EMBL/GenBank/DDBJ whole genome shotgun (WGS) entry which is preliminary data.</text>
</comment>
<proteinExistence type="inferred from homology"/>
<evidence type="ECO:0000313" key="10">
    <source>
        <dbReference type="EMBL" id="MBC8318802.1"/>
    </source>
</evidence>
<keyword evidence="5 7" id="KW-0472">Membrane</keyword>
<dbReference type="PANTHER" id="PTHR30572:SF4">
    <property type="entry name" value="ABC TRANSPORTER PERMEASE YTRF"/>
    <property type="match status" value="1"/>
</dbReference>
<dbReference type="GO" id="GO:0022857">
    <property type="term" value="F:transmembrane transporter activity"/>
    <property type="evidence" value="ECO:0007669"/>
    <property type="project" value="TreeGrafter"/>
</dbReference>
<organism evidence="10 11">
    <name type="scientific">Candidatus Desulfobia pelagia</name>
    <dbReference type="NCBI Taxonomy" id="2841692"/>
    <lineage>
        <taxon>Bacteria</taxon>
        <taxon>Pseudomonadati</taxon>
        <taxon>Thermodesulfobacteriota</taxon>
        <taxon>Desulfobulbia</taxon>
        <taxon>Desulfobulbales</taxon>
        <taxon>Desulfobulbaceae</taxon>
        <taxon>Candidatus Desulfobia</taxon>
    </lineage>
</organism>
<feature type="domain" description="ABC3 transporter permease C-terminal" evidence="8">
    <location>
        <begin position="267"/>
        <end position="389"/>
    </location>
</feature>
<evidence type="ECO:0000256" key="3">
    <source>
        <dbReference type="ARBA" id="ARBA00022692"/>
    </source>
</evidence>
<dbReference type="InterPro" id="IPR003838">
    <property type="entry name" value="ABC3_permease_C"/>
</dbReference>
<sequence>MLSKQTVAITAIAWKNVVRKIFRNLVLVLAVSLLVALLVFALLFAKAVREDIDAAALRLGADIVIVPPEAKSMADEFILESLIKTFYMDDFVFDSLSDLPDIEAGTYQIYLHTLDSGCCSIDEGQVVAIDPDTDFVVSPWVRDGRGLEEGEIYIGSYVYEFLGLISTAQLFGSGVEIVGHLEETGTGMDRGIFMRMDDLNKIPKEAVGAYTPGKISIIFLKVKEGADVDQVVAKIRTINPRIGIMTRGSIGADVRNTLQDIIRVFIITISMSSLLAILLAWSTFTALANERQREVGILRAIGARKHHIVQMFLSEGLVISIMGGLLGLVLGHGLIRSLAGDFNLLTRLGTGSVLSLENFLFSTIALAAGITVCLIGALIPTLRLAGIEPLLAIKEE</sequence>
<dbReference type="PANTHER" id="PTHR30572">
    <property type="entry name" value="MEMBRANE COMPONENT OF TRANSPORTER-RELATED"/>
    <property type="match status" value="1"/>
</dbReference>
<keyword evidence="4 7" id="KW-1133">Transmembrane helix</keyword>
<dbReference type="Pfam" id="PF02687">
    <property type="entry name" value="FtsX"/>
    <property type="match status" value="1"/>
</dbReference>
<dbReference type="GO" id="GO:0005886">
    <property type="term" value="C:plasma membrane"/>
    <property type="evidence" value="ECO:0007669"/>
    <property type="project" value="UniProtKB-SubCell"/>
</dbReference>
<evidence type="ECO:0000256" key="2">
    <source>
        <dbReference type="ARBA" id="ARBA00022475"/>
    </source>
</evidence>
<comment type="similarity">
    <text evidence="6">Belongs to the ABC-4 integral membrane protein family.</text>
</comment>
<evidence type="ECO:0000259" key="8">
    <source>
        <dbReference type="Pfam" id="PF02687"/>
    </source>
</evidence>
<dbReference type="Pfam" id="PF12704">
    <property type="entry name" value="MacB_PCD"/>
    <property type="match status" value="1"/>
</dbReference>
<evidence type="ECO:0000256" key="1">
    <source>
        <dbReference type="ARBA" id="ARBA00004651"/>
    </source>
</evidence>
<feature type="transmembrane region" description="Helical" evidence="7">
    <location>
        <begin position="359"/>
        <end position="379"/>
    </location>
</feature>
<dbReference type="Proteomes" id="UP000614424">
    <property type="component" value="Unassembled WGS sequence"/>
</dbReference>
<evidence type="ECO:0000256" key="4">
    <source>
        <dbReference type="ARBA" id="ARBA00022989"/>
    </source>
</evidence>
<accession>A0A8J6TGG2</accession>
<feature type="transmembrane region" description="Helical" evidence="7">
    <location>
        <begin position="308"/>
        <end position="339"/>
    </location>
</feature>
<evidence type="ECO:0000256" key="7">
    <source>
        <dbReference type="SAM" id="Phobius"/>
    </source>
</evidence>
<protein>
    <submittedName>
        <fullName evidence="10">ABC transporter permease</fullName>
    </submittedName>
</protein>
<evidence type="ECO:0000256" key="6">
    <source>
        <dbReference type="ARBA" id="ARBA00038076"/>
    </source>
</evidence>
<dbReference type="InterPro" id="IPR025857">
    <property type="entry name" value="MacB_PCD"/>
</dbReference>